<gene>
    <name evidence="4" type="primary">LOC117647954</name>
</gene>
<reference evidence="4" key="1">
    <citation type="submission" date="2025-08" db="UniProtKB">
        <authorList>
            <consortium name="RefSeq"/>
        </authorList>
    </citation>
    <scope>IDENTIFICATION</scope>
    <source>
        <tissue evidence="4">Total insect</tissue>
    </source>
</reference>
<dbReference type="InterPro" id="IPR006573">
    <property type="entry name" value="NHR_dom"/>
</dbReference>
<evidence type="ECO:0000313" key="4">
    <source>
        <dbReference type="RefSeq" id="XP_034245856.1"/>
    </source>
</evidence>
<dbReference type="InParanoid" id="A0A6P8Z751"/>
<dbReference type="PANTHER" id="PTHR12429">
    <property type="entry name" value="NEURALIZED"/>
    <property type="match status" value="1"/>
</dbReference>
<feature type="domain" description="SOCS box" evidence="1">
    <location>
        <begin position="265"/>
        <end position="300"/>
    </location>
</feature>
<dbReference type="InterPro" id="IPR043136">
    <property type="entry name" value="B30.2/SPRY_sf"/>
</dbReference>
<accession>A0A6P8Z751</accession>
<dbReference type="FunFam" id="2.60.120.920:FF:000074">
    <property type="entry name" value="Neuralized protein 2"/>
    <property type="match status" value="1"/>
</dbReference>
<dbReference type="OrthoDB" id="10059069at2759"/>
<organism evidence="4">
    <name type="scientific">Thrips palmi</name>
    <name type="common">Melon thrips</name>
    <dbReference type="NCBI Taxonomy" id="161013"/>
    <lineage>
        <taxon>Eukaryota</taxon>
        <taxon>Metazoa</taxon>
        <taxon>Ecdysozoa</taxon>
        <taxon>Arthropoda</taxon>
        <taxon>Hexapoda</taxon>
        <taxon>Insecta</taxon>
        <taxon>Pterygota</taxon>
        <taxon>Neoptera</taxon>
        <taxon>Paraneoptera</taxon>
        <taxon>Thysanoptera</taxon>
        <taxon>Terebrantia</taxon>
        <taxon>Thripoidea</taxon>
        <taxon>Thripidae</taxon>
        <taxon>Thrips</taxon>
    </lineage>
</organism>
<dbReference type="InterPro" id="IPR037962">
    <property type="entry name" value="Neuralized"/>
</dbReference>
<name>A0A6P8Z751_THRPL</name>
<sequence>METLRQSSQLMHLEESSAPFELDELGRKTETESRRVTTRFHPHHGDNIILLEDNTVAFRKASFANAVTFSEKPLMPGEIFLLEIEKNERGWSGYMRLGLTQRDPKCAVTPDGNFPSYALPELANMGQSWIYGISKTQNNVYRFDCQMNNISEEDDTPLKSDCVQMFLGSSHSVKTSRGTIPRSWLRPSSSNKGEEMLPTDVGSRIGVVYVPLKNGNAEMHFVINGEDQGPCTRDIPYKEGPIHAVVDVYGTTKQVRIVQLYGVVSLQSACRDAILFHLRNHSVSALPLPKSLKEFLLFNS</sequence>
<dbReference type="CDD" id="cd12887">
    <property type="entry name" value="SPRY_NHR_like"/>
    <property type="match status" value="1"/>
</dbReference>
<dbReference type="SMART" id="SM00969">
    <property type="entry name" value="SOCS_box"/>
    <property type="match status" value="1"/>
</dbReference>
<dbReference type="PROSITE" id="PS51065">
    <property type="entry name" value="NHR"/>
    <property type="match status" value="1"/>
</dbReference>
<evidence type="ECO:0000259" key="1">
    <source>
        <dbReference type="PROSITE" id="PS50225"/>
    </source>
</evidence>
<dbReference type="Proteomes" id="UP000515158">
    <property type="component" value="Unplaced"/>
</dbReference>
<dbReference type="FunCoup" id="A0A6P8Z751">
    <property type="interactions" value="74"/>
</dbReference>
<dbReference type="Gene3D" id="2.60.120.920">
    <property type="match status" value="1"/>
</dbReference>
<proteinExistence type="predicted"/>
<dbReference type="SUPFAM" id="SSF158235">
    <property type="entry name" value="SOCS box-like"/>
    <property type="match status" value="1"/>
</dbReference>
<dbReference type="CDD" id="cd03717">
    <property type="entry name" value="SOCS_SOCS_like"/>
    <property type="match status" value="1"/>
</dbReference>
<dbReference type="InterPro" id="IPR001496">
    <property type="entry name" value="SOCS_box"/>
</dbReference>
<dbReference type="GeneID" id="117647954"/>
<dbReference type="Pfam" id="PF07177">
    <property type="entry name" value="Neuralized"/>
    <property type="match status" value="1"/>
</dbReference>
<dbReference type="InterPro" id="IPR036036">
    <property type="entry name" value="SOCS_box-like_dom_sf"/>
</dbReference>
<keyword evidence="3" id="KW-1185">Reference proteome</keyword>
<dbReference type="SMART" id="SM00588">
    <property type="entry name" value="NEUZ"/>
    <property type="match status" value="1"/>
</dbReference>
<dbReference type="RefSeq" id="XP_034245856.1">
    <property type="nucleotide sequence ID" value="XM_034389965.1"/>
</dbReference>
<dbReference type="GO" id="GO:0061630">
    <property type="term" value="F:ubiquitin protein ligase activity"/>
    <property type="evidence" value="ECO:0007669"/>
    <property type="project" value="TreeGrafter"/>
</dbReference>
<feature type="domain" description="NHR" evidence="2">
    <location>
        <begin position="37"/>
        <end position="260"/>
    </location>
</feature>
<evidence type="ECO:0000313" key="3">
    <source>
        <dbReference type="Proteomes" id="UP000515158"/>
    </source>
</evidence>
<dbReference type="KEGG" id="tpal:117647954"/>
<dbReference type="Pfam" id="PF07525">
    <property type="entry name" value="SOCS_box"/>
    <property type="match status" value="1"/>
</dbReference>
<dbReference type="PANTHER" id="PTHR12429:SF8">
    <property type="entry name" value="NEURALIZED-LIKE PROTEIN 2"/>
    <property type="match status" value="1"/>
</dbReference>
<dbReference type="AlphaFoldDB" id="A0A6P8Z751"/>
<dbReference type="PROSITE" id="PS50225">
    <property type="entry name" value="SOCS"/>
    <property type="match status" value="1"/>
</dbReference>
<evidence type="ECO:0000259" key="2">
    <source>
        <dbReference type="PROSITE" id="PS51065"/>
    </source>
</evidence>
<protein>
    <submittedName>
        <fullName evidence="4">Neuralized-like protein 2</fullName>
    </submittedName>
</protein>
<dbReference type="GO" id="GO:0035556">
    <property type="term" value="P:intracellular signal transduction"/>
    <property type="evidence" value="ECO:0007669"/>
    <property type="project" value="InterPro"/>
</dbReference>